<dbReference type="GeneID" id="26254971"/>
<feature type="region of interest" description="Disordered" evidence="1">
    <location>
        <begin position="153"/>
        <end position="197"/>
    </location>
</feature>
<evidence type="ECO:0000256" key="1">
    <source>
        <dbReference type="SAM" id="MobiDB-lite"/>
    </source>
</evidence>
<name>W7DZP0_BIPV3</name>
<sequence>MPLRCPAGALPEAYRLICLRSLRCFARGLFRVDYSFGSEGSKKCNYCTQQKEKCSPVPEYVKEEFAAFVAAMDLLAAADASDEPEEHRPLARRMVEDAALVLVRRVQVTRSQEKELSVVGLLAASHQVLVEIRDGLRRLEGRVAAMESVVLASGKGPVPRPGGAAEEEEEEESMVSWSESDRRSLGPGSAEGSESEV</sequence>
<dbReference type="AlphaFoldDB" id="W7DZP0"/>
<gene>
    <name evidence="2" type="ORF">COCVIDRAFT_32164</name>
</gene>
<organism evidence="2 3">
    <name type="scientific">Bipolaris victoriae (strain FI3)</name>
    <name type="common">Victoria blight of oats agent</name>
    <name type="synonym">Cochliobolus victoriae</name>
    <dbReference type="NCBI Taxonomy" id="930091"/>
    <lineage>
        <taxon>Eukaryota</taxon>
        <taxon>Fungi</taxon>
        <taxon>Dikarya</taxon>
        <taxon>Ascomycota</taxon>
        <taxon>Pezizomycotina</taxon>
        <taxon>Dothideomycetes</taxon>
        <taxon>Pleosporomycetidae</taxon>
        <taxon>Pleosporales</taxon>
        <taxon>Pleosporineae</taxon>
        <taxon>Pleosporaceae</taxon>
        <taxon>Bipolaris</taxon>
    </lineage>
</organism>
<dbReference type="RefSeq" id="XP_014550003.1">
    <property type="nucleotide sequence ID" value="XM_014694517.1"/>
</dbReference>
<dbReference type="OrthoDB" id="3795508at2759"/>
<proteinExistence type="predicted"/>
<dbReference type="Proteomes" id="UP000054337">
    <property type="component" value="Unassembled WGS sequence"/>
</dbReference>
<dbReference type="HOGENOM" id="CLU_1383938_0_0_1"/>
<reference evidence="2 3" key="1">
    <citation type="journal article" date="2013" name="PLoS Genet.">
        <title>Comparative genome structure, secondary metabolite, and effector coding capacity across Cochliobolus pathogens.</title>
        <authorList>
            <person name="Condon B.J."/>
            <person name="Leng Y."/>
            <person name="Wu D."/>
            <person name="Bushley K.E."/>
            <person name="Ohm R.A."/>
            <person name="Otillar R."/>
            <person name="Martin J."/>
            <person name="Schackwitz W."/>
            <person name="Grimwood J."/>
            <person name="MohdZainudin N."/>
            <person name="Xue C."/>
            <person name="Wang R."/>
            <person name="Manning V.A."/>
            <person name="Dhillon B."/>
            <person name="Tu Z.J."/>
            <person name="Steffenson B.J."/>
            <person name="Salamov A."/>
            <person name="Sun H."/>
            <person name="Lowry S."/>
            <person name="LaButti K."/>
            <person name="Han J."/>
            <person name="Copeland A."/>
            <person name="Lindquist E."/>
            <person name="Barry K."/>
            <person name="Schmutz J."/>
            <person name="Baker S.E."/>
            <person name="Ciuffetti L.M."/>
            <person name="Grigoriev I.V."/>
            <person name="Zhong S."/>
            <person name="Turgeon B.G."/>
        </authorList>
    </citation>
    <scope>NUCLEOTIDE SEQUENCE [LARGE SCALE GENOMIC DNA]</scope>
    <source>
        <strain evidence="2 3">FI3</strain>
    </source>
</reference>
<accession>W7DZP0</accession>
<evidence type="ECO:0000313" key="2">
    <source>
        <dbReference type="EMBL" id="EUN20429.1"/>
    </source>
</evidence>
<protein>
    <submittedName>
        <fullName evidence="2">Uncharacterized protein</fullName>
    </submittedName>
</protein>
<dbReference type="EMBL" id="KI969064">
    <property type="protein sequence ID" value="EUN20429.1"/>
    <property type="molecule type" value="Genomic_DNA"/>
</dbReference>
<evidence type="ECO:0000313" key="3">
    <source>
        <dbReference type="Proteomes" id="UP000054337"/>
    </source>
</evidence>
<keyword evidence="3" id="KW-1185">Reference proteome</keyword>